<keyword evidence="4" id="KW-1185">Reference proteome</keyword>
<dbReference type="Pfam" id="PF13349">
    <property type="entry name" value="DUF4097"/>
    <property type="match status" value="1"/>
</dbReference>
<comment type="caution">
    <text evidence="3">The sequence shown here is derived from an EMBL/GenBank/DDBJ whole genome shotgun (WGS) entry which is preliminary data.</text>
</comment>
<dbReference type="RefSeq" id="WP_189972330.1">
    <property type="nucleotide sequence ID" value="NZ_BMVL01000010.1"/>
</dbReference>
<name>A0ABS4LGU7_STRAV</name>
<dbReference type="EMBL" id="JAGGLQ010000023">
    <property type="protein sequence ID" value="MBP2041357.1"/>
    <property type="molecule type" value="Genomic_DNA"/>
</dbReference>
<feature type="domain" description="DUF4097" evidence="2">
    <location>
        <begin position="122"/>
        <end position="252"/>
    </location>
</feature>
<evidence type="ECO:0000259" key="2">
    <source>
        <dbReference type="Pfam" id="PF13349"/>
    </source>
</evidence>
<accession>A0ABS4LGU7</accession>
<dbReference type="Proteomes" id="UP001519310">
    <property type="component" value="Unassembled WGS sequence"/>
</dbReference>
<dbReference type="InterPro" id="IPR025164">
    <property type="entry name" value="Toastrack_DUF4097"/>
</dbReference>
<organism evidence="3 4">
    <name type="scientific">Streptomyces avidinii</name>
    <dbReference type="NCBI Taxonomy" id="1895"/>
    <lineage>
        <taxon>Bacteria</taxon>
        <taxon>Bacillati</taxon>
        <taxon>Actinomycetota</taxon>
        <taxon>Actinomycetes</taxon>
        <taxon>Kitasatosporales</taxon>
        <taxon>Streptomycetaceae</taxon>
        <taxon>Streptomyces</taxon>
    </lineage>
</organism>
<gene>
    <name evidence="3" type="ORF">J2Z77_007214</name>
</gene>
<protein>
    <recommendedName>
        <fullName evidence="2">DUF4097 domain-containing protein</fullName>
    </recommendedName>
</protein>
<evidence type="ECO:0000313" key="3">
    <source>
        <dbReference type="EMBL" id="MBP2041357.1"/>
    </source>
</evidence>
<feature type="compositionally biased region" description="Low complexity" evidence="1">
    <location>
        <begin position="231"/>
        <end position="242"/>
    </location>
</feature>
<reference evidence="3 4" key="1">
    <citation type="submission" date="2021-03" db="EMBL/GenBank/DDBJ databases">
        <title>Genomic Encyclopedia of Type Strains, Phase IV (KMG-IV): sequencing the most valuable type-strain genomes for metagenomic binning, comparative biology and taxonomic classification.</title>
        <authorList>
            <person name="Goeker M."/>
        </authorList>
    </citation>
    <scope>NUCLEOTIDE SEQUENCE [LARGE SCALE GENOMIC DNA]</scope>
    <source>
        <strain evidence="3 4">DSM 40526</strain>
    </source>
</reference>
<evidence type="ECO:0000256" key="1">
    <source>
        <dbReference type="SAM" id="MobiDB-lite"/>
    </source>
</evidence>
<feature type="region of interest" description="Disordered" evidence="1">
    <location>
        <begin position="223"/>
        <end position="254"/>
    </location>
</feature>
<evidence type="ECO:0000313" key="4">
    <source>
        <dbReference type="Proteomes" id="UP001519310"/>
    </source>
</evidence>
<proteinExistence type="predicted"/>
<sequence>MTSHTTSARIARTTVAALGTGLLLAGCSLPDGLNDRARRTATADATVTEAVTAVRVTQARAGSIEVTPGTGPGVTIRRTVHYGEGAAPTPGQQVAGGVLTFTDGCSADCYVDYRLEVPANATVELESTSGGISVTGVAAAAVTATSGTVRADRIGGPLKVRTTSGDVTATGLSAASADVRSSSGDARLDFAGAPSSVLAETTSGNVTLKVPRAPYRLAVSTTSGDRDITLPDDASAPSSLSAKTTSGDVRISAV</sequence>